<dbReference type="CDD" id="cd07756">
    <property type="entry name" value="CYTH-like_Pase_CHAD"/>
    <property type="match status" value="1"/>
</dbReference>
<dbReference type="Gene3D" id="1.40.20.10">
    <property type="entry name" value="CHAD domain"/>
    <property type="match status" value="1"/>
</dbReference>
<gene>
    <name evidence="3" type="ORF">WKW80_18790</name>
</gene>
<dbReference type="Pfam" id="PF05235">
    <property type="entry name" value="CHAD"/>
    <property type="match status" value="1"/>
</dbReference>
<feature type="domain" description="CHAD" evidence="2">
    <location>
        <begin position="227"/>
        <end position="505"/>
    </location>
</feature>
<dbReference type="RefSeq" id="WP_340365085.1">
    <property type="nucleotide sequence ID" value="NZ_JBBKZV010000011.1"/>
</dbReference>
<dbReference type="EMBL" id="JBBKZV010000011">
    <property type="protein sequence ID" value="MEJ8824050.1"/>
    <property type="molecule type" value="Genomic_DNA"/>
</dbReference>
<dbReference type="SUPFAM" id="SSF55154">
    <property type="entry name" value="CYTH-like phosphatases"/>
    <property type="match status" value="1"/>
</dbReference>
<dbReference type="InterPro" id="IPR023577">
    <property type="entry name" value="CYTH_domain"/>
</dbReference>
<protein>
    <submittedName>
        <fullName evidence="3">CYTH and CHAD domain-containing protein</fullName>
    </submittedName>
</protein>
<evidence type="ECO:0000313" key="4">
    <source>
        <dbReference type="Proteomes" id="UP001363010"/>
    </source>
</evidence>
<dbReference type="PANTHER" id="PTHR39569">
    <property type="entry name" value="INORGANIC TRIPHOSPHATASE"/>
    <property type="match status" value="1"/>
</dbReference>
<evidence type="ECO:0000259" key="1">
    <source>
        <dbReference type="PROSITE" id="PS51707"/>
    </source>
</evidence>
<reference evidence="3 4" key="1">
    <citation type="submission" date="2024-03" db="EMBL/GenBank/DDBJ databases">
        <title>Novel species of the genus Variovorax.</title>
        <authorList>
            <person name="Liu Q."/>
            <person name="Xin Y.-H."/>
        </authorList>
    </citation>
    <scope>NUCLEOTIDE SEQUENCE [LARGE SCALE GENOMIC DNA]</scope>
    <source>
        <strain evidence="3 4">KACC 18501</strain>
    </source>
</reference>
<evidence type="ECO:0000313" key="3">
    <source>
        <dbReference type="EMBL" id="MEJ8824050.1"/>
    </source>
</evidence>
<dbReference type="SMART" id="SM00880">
    <property type="entry name" value="CHAD"/>
    <property type="match status" value="1"/>
</dbReference>
<organism evidence="3 4">
    <name type="scientific">Variovorax humicola</name>
    <dbReference type="NCBI Taxonomy" id="1769758"/>
    <lineage>
        <taxon>Bacteria</taxon>
        <taxon>Pseudomonadati</taxon>
        <taxon>Pseudomonadota</taxon>
        <taxon>Betaproteobacteria</taxon>
        <taxon>Burkholderiales</taxon>
        <taxon>Comamonadaceae</taxon>
        <taxon>Variovorax</taxon>
    </lineage>
</organism>
<dbReference type="SMART" id="SM01118">
    <property type="entry name" value="CYTH"/>
    <property type="match status" value="1"/>
</dbReference>
<accession>A0ABU8W1X6</accession>
<proteinExistence type="predicted"/>
<dbReference type="InterPro" id="IPR038186">
    <property type="entry name" value="CHAD_dom_sf"/>
</dbReference>
<dbReference type="Pfam" id="PF01928">
    <property type="entry name" value="CYTH"/>
    <property type="match status" value="1"/>
</dbReference>
<dbReference type="PROSITE" id="PS51707">
    <property type="entry name" value="CYTH"/>
    <property type="match status" value="1"/>
</dbReference>
<dbReference type="InterPro" id="IPR039013">
    <property type="entry name" value="YgiF"/>
</dbReference>
<feature type="domain" description="CYTH" evidence="1">
    <location>
        <begin position="1"/>
        <end position="207"/>
    </location>
</feature>
<keyword evidence="4" id="KW-1185">Reference proteome</keyword>
<dbReference type="InterPro" id="IPR007899">
    <property type="entry name" value="CHAD_dom"/>
</dbReference>
<dbReference type="Proteomes" id="UP001363010">
    <property type="component" value="Unassembled WGS sequence"/>
</dbReference>
<dbReference type="PANTHER" id="PTHR39569:SF1">
    <property type="entry name" value="INORGANIC TRIPHOSPHATASE"/>
    <property type="match status" value="1"/>
</dbReference>
<sequence length="505" mass="55148">MEIEFKFQVPPQHLRAVEQDIRAATATRKHMQAHYFDTLDGALAARGVALRLRKEGRRWVQTAKALGDGPLHRLEHNVDLASTGATRPEPDAGRHAGSPVGDLLDKLLDHGATPLVETFGTDIWRLTRNEREGDTTVELALDTGKVMTPPGEGRGGRASQVCELELELVEGRVQDLVALAQRWSQRHGLWFSTVSKAERGQRLLAVEEGERAVKATAPVFDANEAGARSGEAVQRAVLAACLAQMLPNASAIAAGSEDAEVIHQLRIGIRRTRTALRELDALAPGRFDAAWEAPLVEVFRALGAQRDRELLLSAMQPRLDKAGAPPIDMPPADTRQAGSVGDVVRAPAFQAALVSLIGFTAPPSDAAPAHADDAVDTRRTLQVRLAKLHRQVVRDGKRFESLSAEEQHRTRKRIKRLRYLSEFVAPLFDRAEAKRYIAGLVPAQDALGEFNDAAVALAAYREAAATDPRAWFAVGWLVALQPAGARACHKALRQLGEARRFWKKG</sequence>
<evidence type="ECO:0000259" key="2">
    <source>
        <dbReference type="PROSITE" id="PS51708"/>
    </source>
</evidence>
<dbReference type="Gene3D" id="2.40.320.10">
    <property type="entry name" value="Hypothetical Protein Pfu-838710-001"/>
    <property type="match status" value="1"/>
</dbReference>
<dbReference type="InterPro" id="IPR033469">
    <property type="entry name" value="CYTH-like_dom_sf"/>
</dbReference>
<comment type="caution">
    <text evidence="3">The sequence shown here is derived from an EMBL/GenBank/DDBJ whole genome shotgun (WGS) entry which is preliminary data.</text>
</comment>
<dbReference type="PROSITE" id="PS51708">
    <property type="entry name" value="CHAD"/>
    <property type="match status" value="1"/>
</dbReference>
<name>A0ABU8W1X6_9BURK</name>